<dbReference type="PANTHER" id="PTHR45621">
    <property type="entry name" value="OS01G0588500 PROTEIN-RELATED"/>
    <property type="match status" value="1"/>
</dbReference>
<sequence>MGCFMGQRNKKKQAEQNVVKTVIYDNKPVLLPEPVAGSGVDSQEFQSHNGDPRSCPPSFRRKVRTVQHVNWLINNRPRALSAPSSFSRTEQDTSKEIYAKLEHEEEKPPRVSPPPLGTKWAHSVSEAVQPNRGSSQSGPVSPISGPQCSDKKAFSGQPVPLPSPRPRLPHENCGTVRCTVSCSSPLNSASLGTGLKKFGSFKGNNKVPEPMPLPPPKDCSSNLRLFTYEELSSACNGFSQERCVCEGSVSLVYKAYIKDETSGQKIEVAITRFLVNSQTHKEFVNDVNTIALLQHQNLCKLIGYHARENACERMLVYEMAPHGSLDQLLYGRANGPPIDWSTRMRIALGAAQGLAYLHEEGPFQAMYSDFKAANILIDKDFSAKLIDYGFASYSQDMDSASNSCTASAYLAPETLARGFLTPKSNVWSFGVVLLELLTGRRNMGNVYPKEERNLVKWTKFYLTDEYRLSLIMDPRLKGRFSGKAGKIVADLALRCLQKEPCERPTMRVAVEMLKSVQDMKYSSKFPLKEPTSPKNDNSQQFSKQLASSPPRSSLMAMPSYLSQSQPLIITRDSSPVCFPDQPISRSPSLNGLITSSPSHTALSNIALSPLRSLKPIVVPSRSCASTFALEDVLIKQCKETASPRQQPARVEGF</sequence>
<protein>
    <recommendedName>
        <fullName evidence="2">Protein kinase domain-containing protein</fullName>
    </recommendedName>
</protein>
<feature type="domain" description="Protein kinase" evidence="2">
    <location>
        <begin position="238"/>
        <end position="516"/>
    </location>
</feature>
<accession>A0A0D6R6Q6</accession>
<feature type="compositionally biased region" description="Basic and acidic residues" evidence="1">
    <location>
        <begin position="100"/>
        <end position="109"/>
    </location>
</feature>
<dbReference type="GO" id="GO:0005524">
    <property type="term" value="F:ATP binding"/>
    <property type="evidence" value="ECO:0007669"/>
    <property type="project" value="InterPro"/>
</dbReference>
<evidence type="ECO:0000256" key="1">
    <source>
        <dbReference type="SAM" id="MobiDB-lite"/>
    </source>
</evidence>
<dbReference type="EMBL" id="GCKF01032433">
    <property type="protein sequence ID" value="JAG97575.1"/>
    <property type="molecule type" value="Transcribed_RNA"/>
</dbReference>
<reference evidence="3" key="1">
    <citation type="submission" date="2015-03" db="EMBL/GenBank/DDBJ databases">
        <title>A transcriptome of Araucaria cunninghamii, an australian fine timber species.</title>
        <authorList>
            <person name="Jing Yi C.J.Y."/>
            <person name="Yin San L.Y.S."/>
            <person name="Abdul Karim S.S."/>
            <person name="Wan Azmi N.N."/>
            <person name="Hercus R.R."/>
            <person name="Croft L.L."/>
        </authorList>
    </citation>
    <scope>NUCLEOTIDE SEQUENCE</scope>
    <source>
        <strain evidence="3">MI0301</strain>
        <tissue evidence="3">Leaf</tissue>
    </source>
</reference>
<dbReference type="Pfam" id="PF00069">
    <property type="entry name" value="Pkinase"/>
    <property type="match status" value="1"/>
</dbReference>
<dbReference type="Gene3D" id="1.10.510.10">
    <property type="entry name" value="Transferase(Phosphotransferase) domain 1"/>
    <property type="match status" value="1"/>
</dbReference>
<dbReference type="SUPFAM" id="SSF56112">
    <property type="entry name" value="Protein kinase-like (PK-like)"/>
    <property type="match status" value="1"/>
</dbReference>
<dbReference type="GO" id="GO:0004672">
    <property type="term" value="F:protein kinase activity"/>
    <property type="evidence" value="ECO:0007669"/>
    <property type="project" value="InterPro"/>
</dbReference>
<dbReference type="PROSITE" id="PS50011">
    <property type="entry name" value="PROTEIN_KINASE_DOM"/>
    <property type="match status" value="1"/>
</dbReference>
<dbReference type="InterPro" id="IPR000719">
    <property type="entry name" value="Prot_kinase_dom"/>
</dbReference>
<evidence type="ECO:0000313" key="3">
    <source>
        <dbReference type="EMBL" id="JAG97575.1"/>
    </source>
</evidence>
<organism evidence="3">
    <name type="scientific">Araucaria cunninghamii</name>
    <name type="common">Hoop pine</name>
    <name type="synonym">Moreton Bay pine</name>
    <dbReference type="NCBI Taxonomy" id="56994"/>
    <lineage>
        <taxon>Eukaryota</taxon>
        <taxon>Viridiplantae</taxon>
        <taxon>Streptophyta</taxon>
        <taxon>Embryophyta</taxon>
        <taxon>Tracheophyta</taxon>
        <taxon>Spermatophyta</taxon>
        <taxon>Pinopsida</taxon>
        <taxon>Pinidae</taxon>
        <taxon>Conifers II</taxon>
        <taxon>Araucariales</taxon>
        <taxon>Araucariaceae</taxon>
        <taxon>Araucaria</taxon>
    </lineage>
</organism>
<evidence type="ECO:0000259" key="2">
    <source>
        <dbReference type="PROSITE" id="PS50011"/>
    </source>
</evidence>
<dbReference type="InterPro" id="IPR050823">
    <property type="entry name" value="Plant_Ser_Thr_Prot_Kinase"/>
</dbReference>
<proteinExistence type="predicted"/>
<feature type="region of interest" description="Disordered" evidence="1">
    <location>
        <begin position="34"/>
        <end position="59"/>
    </location>
</feature>
<feature type="region of interest" description="Disordered" evidence="1">
    <location>
        <begin position="100"/>
        <end position="168"/>
    </location>
</feature>
<feature type="compositionally biased region" description="Polar residues" evidence="1">
    <location>
        <begin position="532"/>
        <end position="551"/>
    </location>
</feature>
<feature type="compositionally biased region" description="Polar residues" evidence="1">
    <location>
        <begin position="126"/>
        <end position="147"/>
    </location>
</feature>
<dbReference type="InterPro" id="IPR011009">
    <property type="entry name" value="Kinase-like_dom_sf"/>
</dbReference>
<dbReference type="Gene3D" id="3.30.200.20">
    <property type="entry name" value="Phosphorylase Kinase, domain 1"/>
    <property type="match status" value="1"/>
</dbReference>
<feature type="compositionally biased region" description="Polar residues" evidence="1">
    <location>
        <begin position="40"/>
        <end position="49"/>
    </location>
</feature>
<name>A0A0D6R6Q6_ARACU</name>
<feature type="region of interest" description="Disordered" evidence="1">
    <location>
        <begin position="524"/>
        <end position="556"/>
    </location>
</feature>
<dbReference type="AlphaFoldDB" id="A0A0D6R6Q6"/>